<dbReference type="EMBL" id="GBRH01276101">
    <property type="protein sequence ID" value="JAD21794.1"/>
    <property type="molecule type" value="Transcribed_RNA"/>
</dbReference>
<dbReference type="AlphaFoldDB" id="A0A0A8Y6W1"/>
<reference evidence="2" key="1">
    <citation type="submission" date="2014-09" db="EMBL/GenBank/DDBJ databases">
        <authorList>
            <person name="Magalhaes I.L.F."/>
            <person name="Oliveira U."/>
            <person name="Santos F.R."/>
            <person name="Vidigal T.H.D.A."/>
            <person name="Brescovit A.D."/>
            <person name="Santos A.J."/>
        </authorList>
    </citation>
    <scope>NUCLEOTIDE SEQUENCE</scope>
    <source>
        <tissue evidence="2">Shoot tissue taken approximately 20 cm above the soil surface</tissue>
    </source>
</reference>
<sequence>MSRRKTHHPTALQVSKRFDCKSTQF</sequence>
<evidence type="ECO:0000313" key="2">
    <source>
        <dbReference type="EMBL" id="JAD21794.1"/>
    </source>
</evidence>
<reference evidence="2" key="2">
    <citation type="journal article" date="2015" name="Data Brief">
        <title>Shoot transcriptome of the giant reed, Arundo donax.</title>
        <authorList>
            <person name="Barrero R.A."/>
            <person name="Guerrero F.D."/>
            <person name="Moolhuijzen P."/>
            <person name="Goolsby J.A."/>
            <person name="Tidwell J."/>
            <person name="Bellgard S.E."/>
            <person name="Bellgard M.I."/>
        </authorList>
    </citation>
    <scope>NUCLEOTIDE SEQUENCE</scope>
    <source>
        <tissue evidence="2">Shoot tissue taken approximately 20 cm above the soil surface</tissue>
    </source>
</reference>
<organism evidence="2">
    <name type="scientific">Arundo donax</name>
    <name type="common">Giant reed</name>
    <name type="synonym">Donax arundinaceus</name>
    <dbReference type="NCBI Taxonomy" id="35708"/>
    <lineage>
        <taxon>Eukaryota</taxon>
        <taxon>Viridiplantae</taxon>
        <taxon>Streptophyta</taxon>
        <taxon>Embryophyta</taxon>
        <taxon>Tracheophyta</taxon>
        <taxon>Spermatophyta</taxon>
        <taxon>Magnoliopsida</taxon>
        <taxon>Liliopsida</taxon>
        <taxon>Poales</taxon>
        <taxon>Poaceae</taxon>
        <taxon>PACMAD clade</taxon>
        <taxon>Arundinoideae</taxon>
        <taxon>Arundineae</taxon>
        <taxon>Arundo</taxon>
    </lineage>
</organism>
<protein>
    <submittedName>
        <fullName evidence="2">Uncharacterized protein</fullName>
    </submittedName>
</protein>
<evidence type="ECO:0000256" key="1">
    <source>
        <dbReference type="SAM" id="MobiDB-lite"/>
    </source>
</evidence>
<name>A0A0A8Y6W1_ARUDO</name>
<feature type="compositionally biased region" description="Basic and acidic residues" evidence="1">
    <location>
        <begin position="16"/>
        <end position="25"/>
    </location>
</feature>
<proteinExistence type="predicted"/>
<accession>A0A0A8Y6W1</accession>
<feature type="region of interest" description="Disordered" evidence="1">
    <location>
        <begin position="1"/>
        <end position="25"/>
    </location>
</feature>